<evidence type="ECO:0000313" key="1">
    <source>
        <dbReference type="EMBL" id="KAI3792357.1"/>
    </source>
</evidence>
<gene>
    <name evidence="1" type="ORF">L2E82_06234</name>
</gene>
<keyword evidence="2" id="KW-1185">Reference proteome</keyword>
<organism evidence="1 2">
    <name type="scientific">Cichorium intybus</name>
    <name type="common">Chicory</name>
    <dbReference type="NCBI Taxonomy" id="13427"/>
    <lineage>
        <taxon>Eukaryota</taxon>
        <taxon>Viridiplantae</taxon>
        <taxon>Streptophyta</taxon>
        <taxon>Embryophyta</taxon>
        <taxon>Tracheophyta</taxon>
        <taxon>Spermatophyta</taxon>
        <taxon>Magnoliopsida</taxon>
        <taxon>eudicotyledons</taxon>
        <taxon>Gunneridae</taxon>
        <taxon>Pentapetalae</taxon>
        <taxon>asterids</taxon>
        <taxon>campanulids</taxon>
        <taxon>Asterales</taxon>
        <taxon>Asteraceae</taxon>
        <taxon>Cichorioideae</taxon>
        <taxon>Cichorieae</taxon>
        <taxon>Cichoriinae</taxon>
        <taxon>Cichorium</taxon>
    </lineage>
</organism>
<dbReference type="Proteomes" id="UP001055811">
    <property type="component" value="Linkage Group LG01"/>
</dbReference>
<protein>
    <submittedName>
        <fullName evidence="1">Uncharacterized protein</fullName>
    </submittedName>
</protein>
<evidence type="ECO:0000313" key="2">
    <source>
        <dbReference type="Proteomes" id="UP001055811"/>
    </source>
</evidence>
<reference evidence="2" key="1">
    <citation type="journal article" date="2022" name="Mol. Ecol. Resour.">
        <title>The genomes of chicory, endive, great burdock and yacon provide insights into Asteraceae palaeo-polyploidization history and plant inulin production.</title>
        <authorList>
            <person name="Fan W."/>
            <person name="Wang S."/>
            <person name="Wang H."/>
            <person name="Wang A."/>
            <person name="Jiang F."/>
            <person name="Liu H."/>
            <person name="Zhao H."/>
            <person name="Xu D."/>
            <person name="Zhang Y."/>
        </authorList>
    </citation>
    <scope>NUCLEOTIDE SEQUENCE [LARGE SCALE GENOMIC DNA]</scope>
    <source>
        <strain evidence="2">cv. Punajuju</strain>
    </source>
</reference>
<sequence length="78" mass="9722">MCIFFKKLVRYFLRHSGFLFLYINFKWIKYFCENLLMERGTEIQSLRWTAETRRRKSNKNKKRDKKAKQSHGSPWCWP</sequence>
<accession>A0ACB9HBP4</accession>
<dbReference type="EMBL" id="CM042009">
    <property type="protein sequence ID" value="KAI3792357.1"/>
    <property type="molecule type" value="Genomic_DNA"/>
</dbReference>
<name>A0ACB9HBP4_CICIN</name>
<comment type="caution">
    <text evidence="1">The sequence shown here is derived from an EMBL/GenBank/DDBJ whole genome shotgun (WGS) entry which is preliminary data.</text>
</comment>
<reference evidence="1 2" key="2">
    <citation type="journal article" date="2022" name="Mol. Ecol. Resour.">
        <title>The genomes of chicory, endive, great burdock and yacon provide insights into Asteraceae paleo-polyploidization history and plant inulin production.</title>
        <authorList>
            <person name="Fan W."/>
            <person name="Wang S."/>
            <person name="Wang H."/>
            <person name="Wang A."/>
            <person name="Jiang F."/>
            <person name="Liu H."/>
            <person name="Zhao H."/>
            <person name="Xu D."/>
            <person name="Zhang Y."/>
        </authorList>
    </citation>
    <scope>NUCLEOTIDE SEQUENCE [LARGE SCALE GENOMIC DNA]</scope>
    <source>
        <strain evidence="2">cv. Punajuju</strain>
        <tissue evidence="1">Leaves</tissue>
    </source>
</reference>
<proteinExistence type="predicted"/>